<dbReference type="AlphaFoldDB" id="A0A8W8MZ28"/>
<feature type="region of interest" description="Disordered" evidence="1">
    <location>
        <begin position="407"/>
        <end position="526"/>
    </location>
</feature>
<reference evidence="3" key="1">
    <citation type="submission" date="2022-08" db="UniProtKB">
        <authorList>
            <consortium name="EnsemblMetazoa"/>
        </authorList>
    </citation>
    <scope>IDENTIFICATION</scope>
    <source>
        <strain evidence="3">05x7-T-G4-1.051#20</strain>
    </source>
</reference>
<keyword evidence="2" id="KW-1133">Transmembrane helix</keyword>
<accession>A0A8W8MZ28</accession>
<feature type="compositionally biased region" description="Polar residues" evidence="1">
    <location>
        <begin position="201"/>
        <end position="210"/>
    </location>
</feature>
<feature type="compositionally biased region" description="Polar residues" evidence="1">
    <location>
        <begin position="103"/>
        <end position="132"/>
    </location>
</feature>
<feature type="compositionally biased region" description="Low complexity" evidence="1">
    <location>
        <begin position="27"/>
        <end position="47"/>
    </location>
</feature>
<evidence type="ECO:0000313" key="3">
    <source>
        <dbReference type="EnsemblMetazoa" id="G459.6:cds"/>
    </source>
</evidence>
<sequence length="592" mass="64902">MASSGNVGNRSVVWNPDKRTAPQPPQSGTTSTGSTVGSSSIGNSSGSERADTTHGNLERNHQRSEYQSSFVDNRSWVHNSHNLHDCINMEQNNEESDSRVSARGNSNLHESVGQTSGTPSQSNVTVEGSASLAQPREVVGELNLGSDPTVRTDISQESANNENMAPRHPIQTQDVDIGVTSGRQPEMRHEPLPDLLHSHVIPSQSSNPSWQGGGHSHPSGQDPRGYTHHPHHHRHHSRHHHRSGHRSHHSRRRHRSRSSSATEPEPCKEGCLSCLAATTSFRWILVILSLLGVCCVVTGIVLAALHATGNSFLFLAIMFIGLGVLLVVVVAVGWKCTPRGHEPLHALFGLGDFRHQERRSRSRRHGRSSRAREQQWYGGVMYPEFQYRRPPPSYNASMQDFQHQLALAQSQREQFHATEELPAEDYSLPSSPPPSYRSRASTVRTGIQITFPPTQGENSRPPTYRSHASTQGHTAHQRPSLPEDYLQQGSDVAFTGHYTGNSQQHSRNSSAGNFRIHSRNNSSTDRNVVSTVVEPQGGGSVAVSVSVVSSSSQDQLLDSAVEQTLQTLDAVTGADNPAQETTEDIYPMFTPL</sequence>
<feature type="compositionally biased region" description="Basic and acidic residues" evidence="1">
    <location>
        <begin position="48"/>
        <end position="64"/>
    </location>
</feature>
<evidence type="ECO:0000313" key="4">
    <source>
        <dbReference type="Proteomes" id="UP000005408"/>
    </source>
</evidence>
<feature type="region of interest" description="Disordered" evidence="1">
    <location>
        <begin position="1"/>
        <end position="68"/>
    </location>
</feature>
<dbReference type="EnsemblMetazoa" id="G459.6">
    <property type="protein sequence ID" value="G459.6:cds"/>
    <property type="gene ID" value="G459"/>
</dbReference>
<feature type="region of interest" description="Disordered" evidence="1">
    <location>
        <begin position="198"/>
        <end position="268"/>
    </location>
</feature>
<name>A0A8W8MZ28_MAGGI</name>
<protein>
    <submittedName>
        <fullName evidence="3">Uncharacterized protein</fullName>
    </submittedName>
</protein>
<dbReference type="OMA" id="EQFHATE"/>
<keyword evidence="2" id="KW-0472">Membrane</keyword>
<feature type="compositionally biased region" description="Polar residues" evidence="1">
    <location>
        <begin position="498"/>
        <end position="512"/>
    </location>
</feature>
<evidence type="ECO:0000256" key="2">
    <source>
        <dbReference type="SAM" id="Phobius"/>
    </source>
</evidence>
<feature type="transmembrane region" description="Helical" evidence="2">
    <location>
        <begin position="312"/>
        <end position="334"/>
    </location>
</feature>
<dbReference type="Proteomes" id="UP000005408">
    <property type="component" value="Unassembled WGS sequence"/>
</dbReference>
<feature type="compositionally biased region" description="Polar residues" evidence="1">
    <location>
        <begin position="442"/>
        <end position="474"/>
    </location>
</feature>
<evidence type="ECO:0000256" key="1">
    <source>
        <dbReference type="SAM" id="MobiDB-lite"/>
    </source>
</evidence>
<keyword evidence="4" id="KW-1185">Reference proteome</keyword>
<feature type="transmembrane region" description="Helical" evidence="2">
    <location>
        <begin position="283"/>
        <end position="305"/>
    </location>
</feature>
<organism evidence="3 4">
    <name type="scientific">Magallana gigas</name>
    <name type="common">Pacific oyster</name>
    <name type="synonym">Crassostrea gigas</name>
    <dbReference type="NCBI Taxonomy" id="29159"/>
    <lineage>
        <taxon>Eukaryota</taxon>
        <taxon>Metazoa</taxon>
        <taxon>Spiralia</taxon>
        <taxon>Lophotrochozoa</taxon>
        <taxon>Mollusca</taxon>
        <taxon>Bivalvia</taxon>
        <taxon>Autobranchia</taxon>
        <taxon>Pteriomorphia</taxon>
        <taxon>Ostreida</taxon>
        <taxon>Ostreoidea</taxon>
        <taxon>Ostreidae</taxon>
        <taxon>Magallana</taxon>
    </lineage>
</organism>
<feature type="region of interest" description="Disordered" evidence="1">
    <location>
        <begin position="92"/>
        <end position="136"/>
    </location>
</feature>
<feature type="region of interest" description="Disordered" evidence="1">
    <location>
        <begin position="157"/>
        <end position="176"/>
    </location>
</feature>
<dbReference type="OrthoDB" id="10070859at2759"/>
<keyword evidence="2" id="KW-0812">Transmembrane</keyword>
<proteinExistence type="predicted"/>
<feature type="compositionally biased region" description="Basic residues" evidence="1">
    <location>
        <begin position="226"/>
        <end position="257"/>
    </location>
</feature>